<dbReference type="InterPro" id="IPR006675">
    <property type="entry name" value="HDIG_dom"/>
</dbReference>
<feature type="domain" description="HD" evidence="12">
    <location>
        <begin position="231"/>
        <end position="335"/>
    </location>
</feature>
<dbReference type="EMBL" id="CP002630">
    <property type="protein sequence ID" value="AEB11925.1"/>
    <property type="molecule type" value="Genomic_DNA"/>
</dbReference>
<keyword evidence="4 11" id="KW-0808">Transferase</keyword>
<evidence type="ECO:0000313" key="14">
    <source>
        <dbReference type="Proteomes" id="UP000007030"/>
    </source>
</evidence>
<dbReference type="PANTHER" id="PTHR47545:SF2">
    <property type="entry name" value="CC-ADDING TRNA NUCLEOTIDYLTRANSFERASE"/>
    <property type="match status" value="1"/>
</dbReference>
<evidence type="ECO:0000256" key="8">
    <source>
        <dbReference type="ARBA" id="ARBA00022741"/>
    </source>
</evidence>
<evidence type="ECO:0000256" key="1">
    <source>
        <dbReference type="ARBA" id="ARBA00001946"/>
    </source>
</evidence>
<accession>F2NQI7</accession>
<dbReference type="InterPro" id="IPR032828">
    <property type="entry name" value="PolyA_RNA-bd"/>
</dbReference>
<dbReference type="HOGENOM" id="CLU_015961_6_2_0"/>
<dbReference type="KEGG" id="mhd:Marky_1185"/>
<dbReference type="SUPFAM" id="SSF81891">
    <property type="entry name" value="Poly A polymerase C-terminal region-like"/>
    <property type="match status" value="1"/>
</dbReference>
<evidence type="ECO:0000256" key="2">
    <source>
        <dbReference type="ARBA" id="ARBA00007265"/>
    </source>
</evidence>
<dbReference type="GO" id="GO:0016779">
    <property type="term" value="F:nucleotidyltransferase activity"/>
    <property type="evidence" value="ECO:0007669"/>
    <property type="project" value="UniProtKB-KW"/>
</dbReference>
<keyword evidence="10 11" id="KW-0694">RNA-binding</keyword>
<dbReference type="Pfam" id="PF01966">
    <property type="entry name" value="HD"/>
    <property type="match status" value="1"/>
</dbReference>
<keyword evidence="7" id="KW-0479">Metal-binding</keyword>
<keyword evidence="9" id="KW-0460">Magnesium</keyword>
<proteinExistence type="inferred from homology"/>
<evidence type="ECO:0000256" key="9">
    <source>
        <dbReference type="ARBA" id="ARBA00022842"/>
    </source>
</evidence>
<evidence type="ECO:0000256" key="10">
    <source>
        <dbReference type="ARBA" id="ARBA00022884"/>
    </source>
</evidence>
<dbReference type="GO" id="GO:0000049">
    <property type="term" value="F:tRNA binding"/>
    <property type="evidence" value="ECO:0007669"/>
    <property type="project" value="UniProtKB-KW"/>
</dbReference>
<dbReference type="SUPFAM" id="SSF81301">
    <property type="entry name" value="Nucleotidyltransferase"/>
    <property type="match status" value="1"/>
</dbReference>
<evidence type="ECO:0000259" key="12">
    <source>
        <dbReference type="PROSITE" id="PS51831"/>
    </source>
</evidence>
<dbReference type="OrthoDB" id="9805698at2"/>
<sequence>MLVALGRVHLPKHLPFPRTGYLVGGAVRDLWLGRHPADFDFVVLDPRLEATRAAKTLGGSAFLLDEARGHWRVVKEGLTLDYTPLPPGGLVEDLLRRDFTVNALAANQRGLVLGPSLARHDLAHGWLRAVRRQNLWADPLRSLRAVRLAYTLGLKLEARTARWVRAHAEALRFSTRPAWERVRDELEKLLASPYAANGFLELERRGLLAAYLPELAAGVGVAQGGYHHLEVFRHQLEVLAQLVRIHPKADPALRWAALLHDVAKPLVRQWDPQRGYYRFFGHAEVGAGVAREVLKRLREPTALVRRVYRLVQHHMHLPPKSRRGLLRWVHKHRALLPDLLYLQLADREATRGPRANPEETAQLWATLETVREILEHHPLEPPLLSGREVMALLGIPPGPEVGRLLRALAEAQAVGDVRTPEEARAFIRLRHEAEASGA</sequence>
<reference evidence="13 14" key="1">
    <citation type="journal article" date="2012" name="Stand. Genomic Sci.">
        <title>Complete genome sequence of the aerobic, heterotroph Marinithermus hydrothermalis type strain (T1(T)) from a deep-sea hydrothermal vent chimney.</title>
        <authorList>
            <person name="Copeland A."/>
            <person name="Gu W."/>
            <person name="Yasawong M."/>
            <person name="Lapidus A."/>
            <person name="Lucas S."/>
            <person name="Deshpande S."/>
            <person name="Pagani I."/>
            <person name="Tapia R."/>
            <person name="Cheng J.F."/>
            <person name="Goodwin L.A."/>
            <person name="Pitluck S."/>
            <person name="Liolios K."/>
            <person name="Ivanova N."/>
            <person name="Mavromatis K."/>
            <person name="Mikhailova N."/>
            <person name="Pati A."/>
            <person name="Chen A."/>
            <person name="Palaniappan K."/>
            <person name="Land M."/>
            <person name="Pan C."/>
            <person name="Brambilla E.M."/>
            <person name="Rohde M."/>
            <person name="Tindall B.J."/>
            <person name="Sikorski J."/>
            <person name="Goker M."/>
            <person name="Detter J.C."/>
            <person name="Bristow J."/>
            <person name="Eisen J.A."/>
            <person name="Markowitz V."/>
            <person name="Hugenholtz P."/>
            <person name="Kyrpides N.C."/>
            <person name="Klenk H.P."/>
            <person name="Woyke T."/>
        </authorList>
    </citation>
    <scope>NUCLEOTIDE SEQUENCE [LARGE SCALE GENOMIC DNA]</scope>
    <source>
        <strain evidence="14">DSM 14884 / JCM 11576 / T1</strain>
    </source>
</reference>
<dbReference type="GO" id="GO:0046872">
    <property type="term" value="F:metal ion binding"/>
    <property type="evidence" value="ECO:0007669"/>
    <property type="project" value="UniProtKB-KW"/>
</dbReference>
<dbReference type="RefSeq" id="WP_013703972.1">
    <property type="nucleotide sequence ID" value="NC_015387.1"/>
</dbReference>
<evidence type="ECO:0000256" key="7">
    <source>
        <dbReference type="ARBA" id="ARBA00022723"/>
    </source>
</evidence>
<evidence type="ECO:0000256" key="11">
    <source>
        <dbReference type="RuleBase" id="RU003953"/>
    </source>
</evidence>
<evidence type="ECO:0000256" key="6">
    <source>
        <dbReference type="ARBA" id="ARBA00022695"/>
    </source>
</evidence>
<dbReference type="eggNOG" id="COG0617">
    <property type="taxonomic scope" value="Bacteria"/>
</dbReference>
<gene>
    <name evidence="13" type="ordered locus">Marky_1185</name>
</gene>
<keyword evidence="6 13" id="KW-0548">Nucleotidyltransferase</keyword>
<organism evidence="13 14">
    <name type="scientific">Marinithermus hydrothermalis (strain DSM 14884 / JCM 11576 / T1)</name>
    <dbReference type="NCBI Taxonomy" id="869210"/>
    <lineage>
        <taxon>Bacteria</taxon>
        <taxon>Thermotogati</taxon>
        <taxon>Deinococcota</taxon>
        <taxon>Deinococci</taxon>
        <taxon>Thermales</taxon>
        <taxon>Thermaceae</taxon>
        <taxon>Marinithermus</taxon>
    </lineage>
</organism>
<dbReference type="InterPro" id="IPR043519">
    <property type="entry name" value="NT_sf"/>
</dbReference>
<evidence type="ECO:0000256" key="5">
    <source>
        <dbReference type="ARBA" id="ARBA00022694"/>
    </source>
</evidence>
<dbReference type="Pfam" id="PF01743">
    <property type="entry name" value="PolyA_pol"/>
    <property type="match status" value="1"/>
</dbReference>
<dbReference type="Proteomes" id="UP000007030">
    <property type="component" value="Chromosome"/>
</dbReference>
<keyword evidence="5" id="KW-0819">tRNA processing</keyword>
<dbReference type="PANTHER" id="PTHR47545">
    <property type="entry name" value="MULTIFUNCTIONAL CCA PROTEIN"/>
    <property type="match status" value="1"/>
</dbReference>
<name>F2NQI7_MARHT</name>
<dbReference type="GO" id="GO:0008033">
    <property type="term" value="P:tRNA processing"/>
    <property type="evidence" value="ECO:0007669"/>
    <property type="project" value="UniProtKB-KW"/>
</dbReference>
<keyword evidence="8" id="KW-0547">Nucleotide-binding</keyword>
<dbReference type="CDD" id="cd00077">
    <property type="entry name" value="HDc"/>
    <property type="match status" value="1"/>
</dbReference>
<comment type="cofactor">
    <cofactor evidence="1">
        <name>Mg(2+)</name>
        <dbReference type="ChEBI" id="CHEBI:18420"/>
    </cofactor>
</comment>
<dbReference type="NCBIfam" id="TIGR00277">
    <property type="entry name" value="HDIG"/>
    <property type="match status" value="1"/>
</dbReference>
<dbReference type="GO" id="GO:0000166">
    <property type="term" value="F:nucleotide binding"/>
    <property type="evidence" value="ECO:0007669"/>
    <property type="project" value="UniProtKB-KW"/>
</dbReference>
<dbReference type="STRING" id="869210.Marky_1185"/>
<evidence type="ECO:0000256" key="3">
    <source>
        <dbReference type="ARBA" id="ARBA00022555"/>
    </source>
</evidence>
<dbReference type="PROSITE" id="PS51831">
    <property type="entry name" value="HD"/>
    <property type="match status" value="1"/>
</dbReference>
<evidence type="ECO:0000313" key="13">
    <source>
        <dbReference type="EMBL" id="AEB11925.1"/>
    </source>
</evidence>
<protein>
    <submittedName>
        <fullName evidence="13">Polynucleotide adenylyltransferase/metal dependent phosphohydrolase</fullName>
    </submittedName>
</protein>
<evidence type="ECO:0000256" key="4">
    <source>
        <dbReference type="ARBA" id="ARBA00022679"/>
    </source>
</evidence>
<dbReference type="Gene3D" id="1.10.3090.10">
    <property type="entry name" value="cca-adding enzyme, domain 2"/>
    <property type="match status" value="1"/>
</dbReference>
<dbReference type="Pfam" id="PF12627">
    <property type="entry name" value="PolyA_pol_RNAbd"/>
    <property type="match status" value="1"/>
</dbReference>
<keyword evidence="3" id="KW-0820">tRNA-binding</keyword>
<dbReference type="AlphaFoldDB" id="F2NQI7"/>
<dbReference type="InterPro" id="IPR050124">
    <property type="entry name" value="tRNA_CCA-adding_enzyme"/>
</dbReference>
<dbReference type="SMART" id="SM00471">
    <property type="entry name" value="HDc"/>
    <property type="match status" value="1"/>
</dbReference>
<comment type="similarity">
    <text evidence="2 11">Belongs to the tRNA nucleotidyltransferase/poly(A) polymerase family.</text>
</comment>
<dbReference type="InterPro" id="IPR003607">
    <property type="entry name" value="HD/PDEase_dom"/>
</dbReference>
<keyword evidence="14" id="KW-1185">Reference proteome</keyword>
<dbReference type="Gene3D" id="3.30.460.10">
    <property type="entry name" value="Beta Polymerase, domain 2"/>
    <property type="match status" value="1"/>
</dbReference>
<dbReference type="InterPro" id="IPR006674">
    <property type="entry name" value="HD_domain"/>
</dbReference>
<dbReference type="InterPro" id="IPR002646">
    <property type="entry name" value="PolA_pol_head_dom"/>
</dbReference>